<evidence type="ECO:0000256" key="11">
    <source>
        <dbReference type="RuleBase" id="RU363047"/>
    </source>
</evidence>
<dbReference type="InterPro" id="IPR000276">
    <property type="entry name" value="GPCR_Rhodpsn"/>
</dbReference>
<dbReference type="PRINTS" id="PR00237">
    <property type="entry name" value="GPCRRHODOPSN"/>
</dbReference>
<feature type="transmembrane region" description="Helical" evidence="11">
    <location>
        <begin position="23"/>
        <end position="47"/>
    </location>
</feature>
<dbReference type="FunFam" id="1.20.1070.10:FF:000012">
    <property type="entry name" value="Olfactory receptor"/>
    <property type="match status" value="1"/>
</dbReference>
<evidence type="ECO:0000256" key="6">
    <source>
        <dbReference type="ARBA" id="ARBA00023136"/>
    </source>
</evidence>
<evidence type="ECO:0000313" key="13">
    <source>
        <dbReference type="Ensembl" id="ENSPCEP00000004599.1"/>
    </source>
</evidence>
<feature type="domain" description="G-protein coupled receptors family 1 profile" evidence="12">
    <location>
        <begin position="41"/>
        <end position="288"/>
    </location>
</feature>
<dbReference type="InterPro" id="IPR017452">
    <property type="entry name" value="GPCR_Rhodpsn_7TM"/>
</dbReference>
<dbReference type="Proteomes" id="UP000694393">
    <property type="component" value="Unplaced"/>
</dbReference>
<evidence type="ECO:0000256" key="4">
    <source>
        <dbReference type="ARBA" id="ARBA00022989"/>
    </source>
</evidence>
<protein>
    <recommendedName>
        <fullName evidence="11">Olfactory receptor</fullName>
    </recommendedName>
</protein>
<dbReference type="PRINTS" id="PR00245">
    <property type="entry name" value="OLFACTORYR"/>
</dbReference>
<dbReference type="InterPro" id="IPR050427">
    <property type="entry name" value="Olfactory_Receptors"/>
</dbReference>
<keyword evidence="11" id="KW-0716">Sensory transduction</keyword>
<dbReference type="Gene3D" id="1.20.1070.10">
    <property type="entry name" value="Rhodopsin 7-helix transmembrane proteins"/>
    <property type="match status" value="1"/>
</dbReference>
<evidence type="ECO:0000256" key="9">
    <source>
        <dbReference type="ARBA" id="ARBA00023224"/>
    </source>
</evidence>
<dbReference type="InterPro" id="IPR000725">
    <property type="entry name" value="Olfact_rcpt"/>
</dbReference>
<reference evidence="13" key="1">
    <citation type="submission" date="2025-08" db="UniProtKB">
        <authorList>
            <consortium name="Ensembl"/>
        </authorList>
    </citation>
    <scope>IDENTIFICATION</scope>
</reference>
<keyword evidence="3 10" id="KW-0812">Transmembrane</keyword>
<dbReference type="PROSITE" id="PS00237">
    <property type="entry name" value="G_PROTEIN_RECEP_F1_1"/>
    <property type="match status" value="1"/>
</dbReference>
<keyword evidence="8 10" id="KW-0675">Receptor</keyword>
<dbReference type="PANTHER" id="PTHR48002">
    <property type="entry name" value="OLFACTORY RECEPTOR"/>
    <property type="match status" value="1"/>
</dbReference>
<feature type="transmembrane region" description="Helical" evidence="11">
    <location>
        <begin position="237"/>
        <end position="259"/>
    </location>
</feature>
<comment type="similarity">
    <text evidence="2 10">Belongs to the G-protein coupled receptor 1 family.</text>
</comment>
<reference evidence="13" key="2">
    <citation type="submission" date="2025-09" db="UniProtKB">
        <authorList>
            <consortium name="Ensembl"/>
        </authorList>
    </citation>
    <scope>IDENTIFICATION</scope>
</reference>
<keyword evidence="9 10" id="KW-0807">Transducer</keyword>
<dbReference type="GO" id="GO:0005886">
    <property type="term" value="C:plasma membrane"/>
    <property type="evidence" value="ECO:0007669"/>
    <property type="project" value="UniProtKB-SubCell"/>
</dbReference>
<sequence>MEHENGTGVTEFVLLGLSQTWEIQLFLFILFLIFYSVILPANILIILTIQGNPHLDSPMYFFLANLAFLDICYCSVTPPKMLIDFFNRHKTISYEGCMTQLFFLHFLGAAEVFLLMAMAFDRYIAICNPLRYASVMSRDICCGLVVASWAGGLMHSIFQMTLITRLPFCGPNELDNFFCDIPQVIKLACTDIYMLEYLMFFSSGLSTLMCFLLLLISYGALLVRLRVGGPSKGMSKAASTCVTHIILIFIMLSPAIYIYGHPFCNFPLDKVVSVFHTVVFPLMNPMIYTLRNKEIISSMKRLMGRHRLWKGKQEEV</sequence>
<accession>A0A8C8REZ5</accession>
<name>A0A8C8REZ5_9SAUR</name>
<feature type="transmembrane region" description="Helical" evidence="11">
    <location>
        <begin position="200"/>
        <end position="225"/>
    </location>
</feature>
<keyword evidence="14" id="KW-1185">Reference proteome</keyword>
<feature type="transmembrane region" description="Helical" evidence="11">
    <location>
        <begin position="59"/>
        <end position="78"/>
    </location>
</feature>
<dbReference type="AlphaFoldDB" id="A0A8C8REZ5"/>
<dbReference type="CDD" id="cd15937">
    <property type="entry name" value="7tmA_OR4N-like"/>
    <property type="match status" value="1"/>
</dbReference>
<dbReference type="PROSITE" id="PS50262">
    <property type="entry name" value="G_PROTEIN_RECEP_F1_2"/>
    <property type="match status" value="1"/>
</dbReference>
<comment type="subcellular location">
    <subcellularLocation>
        <location evidence="11">Cell membrane</location>
        <topology evidence="11">Multi-pass membrane protein</topology>
    </subcellularLocation>
    <subcellularLocation>
        <location evidence="1">Membrane</location>
        <topology evidence="1">Multi-pass membrane protein</topology>
    </subcellularLocation>
</comment>
<keyword evidence="4 11" id="KW-1133">Transmembrane helix</keyword>
<evidence type="ECO:0000256" key="3">
    <source>
        <dbReference type="ARBA" id="ARBA00022692"/>
    </source>
</evidence>
<dbReference type="GO" id="GO:0004930">
    <property type="term" value="F:G protein-coupled receptor activity"/>
    <property type="evidence" value="ECO:0007669"/>
    <property type="project" value="UniProtKB-KW"/>
</dbReference>
<evidence type="ECO:0000256" key="8">
    <source>
        <dbReference type="ARBA" id="ARBA00023170"/>
    </source>
</evidence>
<keyword evidence="11" id="KW-0552">Olfaction</keyword>
<evidence type="ECO:0000256" key="5">
    <source>
        <dbReference type="ARBA" id="ARBA00023040"/>
    </source>
</evidence>
<evidence type="ECO:0000256" key="2">
    <source>
        <dbReference type="ARBA" id="ARBA00010663"/>
    </source>
</evidence>
<evidence type="ECO:0000313" key="14">
    <source>
        <dbReference type="Proteomes" id="UP000694393"/>
    </source>
</evidence>
<organism evidence="13 14">
    <name type="scientific">Pelusios castaneus</name>
    <name type="common">West African mud turtle</name>
    <dbReference type="NCBI Taxonomy" id="367368"/>
    <lineage>
        <taxon>Eukaryota</taxon>
        <taxon>Metazoa</taxon>
        <taxon>Chordata</taxon>
        <taxon>Craniata</taxon>
        <taxon>Vertebrata</taxon>
        <taxon>Euteleostomi</taxon>
        <taxon>Archelosauria</taxon>
        <taxon>Testudinata</taxon>
        <taxon>Testudines</taxon>
        <taxon>Pleurodira</taxon>
        <taxon>Pelomedusidae</taxon>
        <taxon>Pelusios</taxon>
    </lineage>
</organism>
<evidence type="ECO:0000256" key="10">
    <source>
        <dbReference type="RuleBase" id="RU000688"/>
    </source>
</evidence>
<keyword evidence="5 10" id="KW-0297">G-protein coupled receptor</keyword>
<evidence type="ECO:0000256" key="7">
    <source>
        <dbReference type="ARBA" id="ARBA00023157"/>
    </source>
</evidence>
<keyword evidence="11" id="KW-1003">Cell membrane</keyword>
<dbReference type="SUPFAM" id="SSF81321">
    <property type="entry name" value="Family A G protein-coupled receptor-like"/>
    <property type="match status" value="1"/>
</dbReference>
<keyword evidence="6 11" id="KW-0472">Membrane</keyword>
<evidence type="ECO:0000256" key="1">
    <source>
        <dbReference type="ARBA" id="ARBA00004141"/>
    </source>
</evidence>
<keyword evidence="7" id="KW-1015">Disulfide bond</keyword>
<dbReference type="Pfam" id="PF13853">
    <property type="entry name" value="7tm_4"/>
    <property type="match status" value="1"/>
</dbReference>
<feature type="transmembrane region" description="Helical" evidence="11">
    <location>
        <begin position="271"/>
        <end position="290"/>
    </location>
</feature>
<feature type="transmembrane region" description="Helical" evidence="11">
    <location>
        <begin position="98"/>
        <end position="120"/>
    </location>
</feature>
<proteinExistence type="inferred from homology"/>
<dbReference type="GO" id="GO:0004984">
    <property type="term" value="F:olfactory receptor activity"/>
    <property type="evidence" value="ECO:0007669"/>
    <property type="project" value="InterPro"/>
</dbReference>
<dbReference type="Ensembl" id="ENSPCET00000004753.1">
    <property type="protein sequence ID" value="ENSPCEP00000004599.1"/>
    <property type="gene ID" value="ENSPCEG00000003715.1"/>
</dbReference>
<feature type="transmembrane region" description="Helical" evidence="11">
    <location>
        <begin position="140"/>
        <end position="158"/>
    </location>
</feature>
<evidence type="ECO:0000259" key="12">
    <source>
        <dbReference type="PROSITE" id="PS50262"/>
    </source>
</evidence>